<sequence>MLKDFARNGIPNSYPRINAVLLHIKALLEQHYMSLKDYDLPPLKQPNDLQEELLRLIINELNIPVSVEDLKKIDLLNENQELVFNVVIEHLKTNRPAVIFVDRPADIITL</sequence>
<dbReference type="AlphaFoldDB" id="A0A397URG6"/>
<reference evidence="1 2" key="1">
    <citation type="submission" date="2018-06" db="EMBL/GenBank/DDBJ databases">
        <title>Comparative genomics reveals the genomic features of Rhizophagus irregularis, R. cerebriforme, R. diaphanum and Gigaspora rosea, and their symbiotic lifestyle signature.</title>
        <authorList>
            <person name="Morin E."/>
            <person name="San Clemente H."/>
            <person name="Chen E.C.H."/>
            <person name="De La Providencia I."/>
            <person name="Hainaut M."/>
            <person name="Kuo A."/>
            <person name="Kohler A."/>
            <person name="Murat C."/>
            <person name="Tang N."/>
            <person name="Roy S."/>
            <person name="Loubradou J."/>
            <person name="Henrissat B."/>
            <person name="Grigoriev I.V."/>
            <person name="Corradi N."/>
            <person name="Roux C."/>
            <person name="Martin F.M."/>
        </authorList>
    </citation>
    <scope>NUCLEOTIDE SEQUENCE [LARGE SCALE GENOMIC DNA]</scope>
    <source>
        <strain evidence="1 2">DAOM 194757</strain>
    </source>
</reference>
<evidence type="ECO:0000313" key="1">
    <source>
        <dbReference type="EMBL" id="RIB12201.1"/>
    </source>
</evidence>
<dbReference type="Proteomes" id="UP000266673">
    <property type="component" value="Unassembled WGS sequence"/>
</dbReference>
<comment type="caution">
    <text evidence="1">The sequence shown here is derived from an EMBL/GenBank/DDBJ whole genome shotgun (WGS) entry which is preliminary data.</text>
</comment>
<name>A0A397URG6_9GLOM</name>
<organism evidence="1 2">
    <name type="scientific">Gigaspora rosea</name>
    <dbReference type="NCBI Taxonomy" id="44941"/>
    <lineage>
        <taxon>Eukaryota</taxon>
        <taxon>Fungi</taxon>
        <taxon>Fungi incertae sedis</taxon>
        <taxon>Mucoromycota</taxon>
        <taxon>Glomeromycotina</taxon>
        <taxon>Glomeromycetes</taxon>
        <taxon>Diversisporales</taxon>
        <taxon>Gigasporaceae</taxon>
        <taxon>Gigaspora</taxon>
    </lineage>
</organism>
<accession>A0A397URG6</accession>
<keyword evidence="2" id="KW-1185">Reference proteome</keyword>
<proteinExistence type="predicted"/>
<dbReference type="EMBL" id="QKWP01001049">
    <property type="protein sequence ID" value="RIB12201.1"/>
    <property type="molecule type" value="Genomic_DNA"/>
</dbReference>
<gene>
    <name evidence="1" type="ORF">C2G38_2201336</name>
</gene>
<evidence type="ECO:0000313" key="2">
    <source>
        <dbReference type="Proteomes" id="UP000266673"/>
    </source>
</evidence>
<protein>
    <submittedName>
        <fullName evidence="1">Uncharacterized protein</fullName>
    </submittedName>
</protein>
<dbReference type="OrthoDB" id="2439059at2759"/>